<keyword evidence="2" id="KW-1185">Reference proteome</keyword>
<comment type="caution">
    <text evidence="1">The sequence shown here is derived from an EMBL/GenBank/DDBJ whole genome shotgun (WGS) entry which is preliminary data.</text>
</comment>
<reference evidence="1 2" key="1">
    <citation type="submission" date="2023-12" db="EMBL/GenBank/DDBJ databases">
        <title>Sinomonas terricola sp. nov, isolated from litchi orchard soil in Guangdong, PR China.</title>
        <authorList>
            <person name="Jiaxin W."/>
            <person name="Yang Z."/>
            <person name="Honghui Z."/>
        </authorList>
    </citation>
    <scope>NUCLEOTIDE SEQUENCE [LARGE SCALE GENOMIC DNA]</scope>
    <source>
        <strain evidence="1 2">JGH33</strain>
    </source>
</reference>
<accession>A0ABU5T9D9</accession>
<proteinExistence type="predicted"/>
<sequence>MTSSPSPLSRIHGCLAGGAAAEGVVLARTPDAREFMVPGEFGPREEDDGAIRLGAAGQLSLYTADALLEVLEWANAGVYADQSACVWLAFLRWARGQGIPLPSSAPPVPERWIDGQPAARRALPARPDWASSLAGGEMGTPARPLGTAFDDGAAAARSAPFGLVVGTPAEAVAAMAADGASLTHGHASAVHAAVAVALAVREIAEGSGVREATATTREGLPGARGAAPDVIAAVDAALDGVPLSEGSAAARTLHEALAASLAAEAAAASGAVLPEAFSAAIRRTAEAGPDAAAIAGALLGVHWGIDAVPALWRVRLDGEDIAVGLSTALAAASGAD</sequence>
<dbReference type="RefSeq" id="WP_323280027.1">
    <property type="nucleotide sequence ID" value="NZ_JAYGGQ010000012.1"/>
</dbReference>
<protein>
    <submittedName>
        <fullName evidence="1">ADP-ribosylglycohydrolase family protein</fullName>
    </submittedName>
</protein>
<organism evidence="1 2">
    <name type="scientific">Sinomonas terricola</name>
    <dbReference type="NCBI Taxonomy" id="3110330"/>
    <lineage>
        <taxon>Bacteria</taxon>
        <taxon>Bacillati</taxon>
        <taxon>Actinomycetota</taxon>
        <taxon>Actinomycetes</taxon>
        <taxon>Micrococcales</taxon>
        <taxon>Micrococcaceae</taxon>
        <taxon>Sinomonas</taxon>
    </lineage>
</organism>
<dbReference type="InterPro" id="IPR005502">
    <property type="entry name" value="Ribosyl_crysJ1"/>
</dbReference>
<evidence type="ECO:0000313" key="2">
    <source>
        <dbReference type="Proteomes" id="UP001304769"/>
    </source>
</evidence>
<dbReference type="EMBL" id="JAYGGQ010000012">
    <property type="protein sequence ID" value="MEA5456140.1"/>
    <property type="molecule type" value="Genomic_DNA"/>
</dbReference>
<dbReference type="Proteomes" id="UP001304769">
    <property type="component" value="Unassembled WGS sequence"/>
</dbReference>
<dbReference type="InterPro" id="IPR036705">
    <property type="entry name" value="Ribosyl_crysJ1_sf"/>
</dbReference>
<dbReference type="Gene3D" id="1.10.4080.10">
    <property type="entry name" value="ADP-ribosylation/Crystallin J1"/>
    <property type="match status" value="1"/>
</dbReference>
<dbReference type="InterPro" id="IPR050792">
    <property type="entry name" value="ADP-ribosylglycohydrolase"/>
</dbReference>
<name>A0ABU5T9D9_9MICC</name>
<gene>
    <name evidence="1" type="ORF">SPF06_15500</name>
</gene>
<dbReference type="SUPFAM" id="SSF101478">
    <property type="entry name" value="ADP-ribosylglycohydrolase"/>
    <property type="match status" value="1"/>
</dbReference>
<dbReference type="PANTHER" id="PTHR16222">
    <property type="entry name" value="ADP-RIBOSYLGLYCOHYDROLASE"/>
    <property type="match status" value="1"/>
</dbReference>
<evidence type="ECO:0000313" key="1">
    <source>
        <dbReference type="EMBL" id="MEA5456140.1"/>
    </source>
</evidence>
<dbReference type="PANTHER" id="PTHR16222:SF12">
    <property type="entry name" value="ADP-RIBOSYLGLYCOHYDROLASE-RELATED"/>
    <property type="match status" value="1"/>
</dbReference>
<dbReference type="Pfam" id="PF03747">
    <property type="entry name" value="ADP_ribosyl_GH"/>
    <property type="match status" value="1"/>
</dbReference>